<evidence type="ECO:0000256" key="4">
    <source>
        <dbReference type="PROSITE-ProRule" id="PRU00134"/>
    </source>
</evidence>
<organism evidence="6 7">
    <name type="scientific">Phanerochaete carnosa (strain HHB-10118-sp)</name>
    <name type="common">White-rot fungus</name>
    <name type="synonym">Peniophora carnosa</name>
    <dbReference type="NCBI Taxonomy" id="650164"/>
    <lineage>
        <taxon>Eukaryota</taxon>
        <taxon>Fungi</taxon>
        <taxon>Dikarya</taxon>
        <taxon>Basidiomycota</taxon>
        <taxon>Agaricomycotina</taxon>
        <taxon>Agaricomycetes</taxon>
        <taxon>Polyporales</taxon>
        <taxon>Phanerochaetaceae</taxon>
        <taxon>Phanerochaete</taxon>
    </lineage>
</organism>
<dbReference type="InParanoid" id="K5USP4"/>
<dbReference type="OrthoDB" id="341421at2759"/>
<reference evidence="6 7" key="1">
    <citation type="journal article" date="2012" name="BMC Genomics">
        <title>Comparative genomics of the white-rot fungi, Phanerochaete carnosa and P. chrysosporium, to elucidate the genetic basis of the distinct wood types they colonize.</title>
        <authorList>
            <person name="Suzuki H."/>
            <person name="MacDonald J."/>
            <person name="Syed K."/>
            <person name="Salamov A."/>
            <person name="Hori C."/>
            <person name="Aerts A."/>
            <person name="Henrissat B."/>
            <person name="Wiebenga A."/>
            <person name="vanKuyk P.A."/>
            <person name="Barry K."/>
            <person name="Lindquist E."/>
            <person name="LaButti K."/>
            <person name="Lapidus A."/>
            <person name="Lucas S."/>
            <person name="Coutinho P."/>
            <person name="Gong Y."/>
            <person name="Samejima M."/>
            <person name="Mahadevan R."/>
            <person name="Abou-Zaid M."/>
            <person name="de Vries R.P."/>
            <person name="Igarashi K."/>
            <person name="Yadav J.S."/>
            <person name="Grigoriev I.V."/>
            <person name="Master E.R."/>
        </authorList>
    </citation>
    <scope>NUCLEOTIDE SEQUENCE [LARGE SCALE GENOMIC DNA]</scope>
    <source>
        <strain evidence="6 7">HHB-10118-sp</strain>
    </source>
</reference>
<gene>
    <name evidence="6" type="ORF">PHACADRAFT_210709</name>
</gene>
<dbReference type="GeneID" id="18913002"/>
<dbReference type="PROSITE" id="PS50865">
    <property type="entry name" value="ZF_MYND_2"/>
    <property type="match status" value="1"/>
</dbReference>
<accession>K5USP4</accession>
<dbReference type="InterPro" id="IPR002893">
    <property type="entry name" value="Znf_MYND"/>
</dbReference>
<keyword evidence="1" id="KW-0479">Metal-binding</keyword>
<dbReference type="Gene3D" id="1.10.220.160">
    <property type="match status" value="1"/>
</dbReference>
<sequence>MPAPDFGLTMPRGEVCQQCQRRKGAGVKLSRCTGCKYMLYCSKECQRAAWPFHKRMCGIARACTAEHGEERTRSLDAFVARHRDTLFNITFWVLEGDQDMANTENKVLWITVKPRPEPTRRKGLAWIVVDAEVRAIDDLPEETRTTLVQGKEMHVQTDPTVVAIPTAIVQDEDTKVCGIMCYGVVDTPELKVNPHDSSVGQQQNVALVDVTMKDVPGMYSIQGSQRSLRYLGRDVLVGEPFRVREVLDEDALWRKLFVRQGAYCVGGSRKRHELADVTR</sequence>
<proteinExistence type="predicted"/>
<dbReference type="Proteomes" id="UP000008370">
    <property type="component" value="Unassembled WGS sequence"/>
</dbReference>
<dbReference type="SUPFAM" id="SSF144232">
    <property type="entry name" value="HIT/MYND zinc finger-like"/>
    <property type="match status" value="1"/>
</dbReference>
<keyword evidence="7" id="KW-1185">Reference proteome</keyword>
<dbReference type="GO" id="GO:0008270">
    <property type="term" value="F:zinc ion binding"/>
    <property type="evidence" value="ECO:0007669"/>
    <property type="project" value="UniProtKB-KW"/>
</dbReference>
<evidence type="ECO:0000256" key="1">
    <source>
        <dbReference type="ARBA" id="ARBA00022723"/>
    </source>
</evidence>
<dbReference type="RefSeq" id="XP_007397662.1">
    <property type="nucleotide sequence ID" value="XM_007397600.1"/>
</dbReference>
<keyword evidence="2 4" id="KW-0863">Zinc-finger</keyword>
<evidence type="ECO:0000313" key="7">
    <source>
        <dbReference type="Proteomes" id="UP000008370"/>
    </source>
</evidence>
<keyword evidence="3" id="KW-0862">Zinc</keyword>
<feature type="domain" description="MYND-type" evidence="5">
    <location>
        <begin position="16"/>
        <end position="57"/>
    </location>
</feature>
<dbReference type="AlphaFoldDB" id="K5USP4"/>
<dbReference type="Pfam" id="PF01753">
    <property type="entry name" value="zf-MYND"/>
    <property type="match status" value="1"/>
</dbReference>
<dbReference type="EMBL" id="JH930474">
    <property type="protein sequence ID" value="EKM52946.1"/>
    <property type="molecule type" value="Genomic_DNA"/>
</dbReference>
<dbReference type="KEGG" id="pco:PHACADRAFT_210709"/>
<dbReference type="Gene3D" id="6.10.140.2220">
    <property type="match status" value="1"/>
</dbReference>
<evidence type="ECO:0000256" key="3">
    <source>
        <dbReference type="ARBA" id="ARBA00022833"/>
    </source>
</evidence>
<evidence type="ECO:0000313" key="6">
    <source>
        <dbReference type="EMBL" id="EKM52946.1"/>
    </source>
</evidence>
<protein>
    <recommendedName>
        <fullName evidence="5">MYND-type domain-containing protein</fullName>
    </recommendedName>
</protein>
<evidence type="ECO:0000259" key="5">
    <source>
        <dbReference type="PROSITE" id="PS50865"/>
    </source>
</evidence>
<dbReference type="PROSITE" id="PS01360">
    <property type="entry name" value="ZF_MYND_1"/>
    <property type="match status" value="1"/>
</dbReference>
<evidence type="ECO:0000256" key="2">
    <source>
        <dbReference type="ARBA" id="ARBA00022771"/>
    </source>
</evidence>
<name>K5USP4_PHACS</name>
<dbReference type="HOGENOM" id="CLU_1012138_0_0_1"/>